<proteinExistence type="predicted"/>
<dbReference type="GO" id="GO:0008305">
    <property type="term" value="C:integrin complex"/>
    <property type="evidence" value="ECO:0007669"/>
    <property type="project" value="TreeGrafter"/>
</dbReference>
<evidence type="ECO:0000256" key="1">
    <source>
        <dbReference type="SAM" id="SignalP"/>
    </source>
</evidence>
<dbReference type="EMBL" id="JASPKY010000520">
    <property type="protein sequence ID" value="KAK9694143.1"/>
    <property type="molecule type" value="Genomic_DNA"/>
</dbReference>
<dbReference type="GO" id="GO:0098609">
    <property type="term" value="P:cell-cell adhesion"/>
    <property type="evidence" value="ECO:0007669"/>
    <property type="project" value="TreeGrafter"/>
</dbReference>
<dbReference type="Gene3D" id="2.130.10.130">
    <property type="entry name" value="Integrin alpha, N-terminal"/>
    <property type="match status" value="1"/>
</dbReference>
<feature type="signal peptide" evidence="1">
    <location>
        <begin position="1"/>
        <end position="22"/>
    </location>
</feature>
<dbReference type="Proteomes" id="UP001458880">
    <property type="component" value="Unassembled WGS sequence"/>
</dbReference>
<sequence>MWKLFRDFCLILLCFTGKYVQCFNFDTNFPIVYVDPHNFSGYPLEKTSYFGYSVLLYEGGPNNNPWIQVGAPRGRNPNWGNELTGVVYRCGVKSTCYHVNLIPAADDSYAGEAYFGNSMDISNDKNIYAVCGHRWIENKTSDYYMEGACFGGKTTENGTTFYKPLHKQLGQLTSISGVRVYNTAQAQLGFSAQFSQSKENELLVGLPGLLNWKGSAGLLSKAVPPEAARRRRRRSTDELESAFIPEMVTVDDVKFFDLAGKCFAANYK</sequence>
<keyword evidence="3" id="KW-1185">Reference proteome</keyword>
<dbReference type="AlphaFoldDB" id="A0AAW1IV97"/>
<keyword evidence="1" id="KW-0732">Signal</keyword>
<dbReference type="GO" id="GO:0005178">
    <property type="term" value="F:integrin binding"/>
    <property type="evidence" value="ECO:0007669"/>
    <property type="project" value="TreeGrafter"/>
</dbReference>
<comment type="caution">
    <text evidence="2">The sequence shown here is derived from an EMBL/GenBank/DDBJ whole genome shotgun (WGS) entry which is preliminary data.</text>
</comment>
<protein>
    <submittedName>
        <fullName evidence="2">Uncharacterized protein</fullName>
    </submittedName>
</protein>
<dbReference type="GO" id="GO:0007160">
    <property type="term" value="P:cell-matrix adhesion"/>
    <property type="evidence" value="ECO:0007669"/>
    <property type="project" value="TreeGrafter"/>
</dbReference>
<dbReference type="PANTHER" id="PTHR23220:SF83">
    <property type="entry name" value="INTEGRIN ALPHA-PS3-RELATED"/>
    <property type="match status" value="1"/>
</dbReference>
<accession>A0AAW1IV97</accession>
<reference evidence="2 3" key="1">
    <citation type="journal article" date="2024" name="BMC Genomics">
        <title>De novo assembly and annotation of Popillia japonica's genome with initial clues to its potential as an invasive pest.</title>
        <authorList>
            <person name="Cucini C."/>
            <person name="Boschi S."/>
            <person name="Funari R."/>
            <person name="Cardaioli E."/>
            <person name="Iannotti N."/>
            <person name="Marturano G."/>
            <person name="Paoli F."/>
            <person name="Bruttini M."/>
            <person name="Carapelli A."/>
            <person name="Frati F."/>
            <person name="Nardi F."/>
        </authorList>
    </citation>
    <scope>NUCLEOTIDE SEQUENCE [LARGE SCALE GENOMIC DNA]</scope>
    <source>
        <strain evidence="2">DMR45628</strain>
    </source>
</reference>
<name>A0AAW1IV97_POPJA</name>
<dbReference type="GO" id="GO:0009897">
    <property type="term" value="C:external side of plasma membrane"/>
    <property type="evidence" value="ECO:0007669"/>
    <property type="project" value="TreeGrafter"/>
</dbReference>
<evidence type="ECO:0000313" key="3">
    <source>
        <dbReference type="Proteomes" id="UP001458880"/>
    </source>
</evidence>
<dbReference type="SUPFAM" id="SSF69318">
    <property type="entry name" value="Integrin alpha N-terminal domain"/>
    <property type="match status" value="1"/>
</dbReference>
<evidence type="ECO:0000313" key="2">
    <source>
        <dbReference type="EMBL" id="KAK9694143.1"/>
    </source>
</evidence>
<dbReference type="GO" id="GO:0033627">
    <property type="term" value="P:cell adhesion mediated by integrin"/>
    <property type="evidence" value="ECO:0007669"/>
    <property type="project" value="TreeGrafter"/>
</dbReference>
<feature type="chain" id="PRO_5043833596" evidence="1">
    <location>
        <begin position="23"/>
        <end position="268"/>
    </location>
</feature>
<organism evidence="2 3">
    <name type="scientific">Popillia japonica</name>
    <name type="common">Japanese beetle</name>
    <dbReference type="NCBI Taxonomy" id="7064"/>
    <lineage>
        <taxon>Eukaryota</taxon>
        <taxon>Metazoa</taxon>
        <taxon>Ecdysozoa</taxon>
        <taxon>Arthropoda</taxon>
        <taxon>Hexapoda</taxon>
        <taxon>Insecta</taxon>
        <taxon>Pterygota</taxon>
        <taxon>Neoptera</taxon>
        <taxon>Endopterygota</taxon>
        <taxon>Coleoptera</taxon>
        <taxon>Polyphaga</taxon>
        <taxon>Scarabaeiformia</taxon>
        <taxon>Scarabaeidae</taxon>
        <taxon>Rutelinae</taxon>
        <taxon>Popillia</taxon>
    </lineage>
</organism>
<gene>
    <name evidence="2" type="ORF">QE152_g33732</name>
</gene>
<dbReference type="GO" id="GO:0007229">
    <property type="term" value="P:integrin-mediated signaling pathway"/>
    <property type="evidence" value="ECO:0007669"/>
    <property type="project" value="TreeGrafter"/>
</dbReference>
<dbReference type="PANTHER" id="PTHR23220">
    <property type="entry name" value="INTEGRIN ALPHA"/>
    <property type="match status" value="1"/>
</dbReference>
<dbReference type="InterPro" id="IPR028994">
    <property type="entry name" value="Integrin_alpha_N"/>
</dbReference>